<dbReference type="EMBL" id="ALJK01000187">
    <property type="protein sequence ID" value="EJN83967.1"/>
    <property type="molecule type" value="Genomic_DNA"/>
</dbReference>
<feature type="compositionally biased region" description="Basic and acidic residues" evidence="1">
    <location>
        <begin position="89"/>
        <end position="105"/>
    </location>
</feature>
<name>J3F1L3_ACTNH</name>
<sequence length="105" mass="11107">MGYAGDVLADDPLTDSEVETFRVEVAVAARRHTPNPDRLSAPTVDSEQEDRSSRAEADDPAQSWAGGATSQSPSDAAADTTPSGPQDSADVRRNPPEGQERSQEP</sequence>
<protein>
    <submittedName>
        <fullName evidence="2">Uncharacterized protein</fullName>
    </submittedName>
</protein>
<reference evidence="2 3" key="1">
    <citation type="submission" date="2012-07" db="EMBL/GenBank/DDBJ databases">
        <authorList>
            <person name="Durkin A.S."/>
            <person name="McCorrison J."/>
            <person name="Torralba M."/>
            <person name="Gillis M."/>
            <person name="Methe B."/>
            <person name="Sutton G."/>
            <person name="Nelson K.E."/>
        </authorList>
    </citation>
    <scope>NUCLEOTIDE SEQUENCE [LARGE SCALE GENOMIC DNA]</scope>
    <source>
        <strain evidence="3">ATCC 12104 / DSM 43013 / CCUG 2238 / JCM 8349 / NCTC 10301 / Howell 279</strain>
    </source>
</reference>
<accession>J3F1L3</accession>
<dbReference type="Proteomes" id="UP000007814">
    <property type="component" value="Unassembled WGS sequence"/>
</dbReference>
<feature type="compositionally biased region" description="Polar residues" evidence="1">
    <location>
        <begin position="68"/>
        <end position="86"/>
    </location>
</feature>
<evidence type="ECO:0000313" key="3">
    <source>
        <dbReference type="Proteomes" id="UP000007814"/>
    </source>
</evidence>
<gene>
    <name evidence="2" type="ORF">HMPREF1129_1134</name>
</gene>
<evidence type="ECO:0000256" key="1">
    <source>
        <dbReference type="SAM" id="MobiDB-lite"/>
    </source>
</evidence>
<proteinExistence type="predicted"/>
<organism evidence="2 3">
    <name type="scientific">Actinomyces naeslundii (strain ATCC 12104 / DSM 43013 / CCUG 2238 / JCM 8349 / NCTC 10301 / Howell 279)</name>
    <dbReference type="NCBI Taxonomy" id="1115803"/>
    <lineage>
        <taxon>Bacteria</taxon>
        <taxon>Bacillati</taxon>
        <taxon>Actinomycetota</taxon>
        <taxon>Actinomycetes</taxon>
        <taxon>Actinomycetales</taxon>
        <taxon>Actinomycetaceae</taxon>
        <taxon>Actinomyces</taxon>
    </lineage>
</organism>
<feature type="region of interest" description="Disordered" evidence="1">
    <location>
        <begin position="28"/>
        <end position="105"/>
    </location>
</feature>
<evidence type="ECO:0000313" key="2">
    <source>
        <dbReference type="EMBL" id="EJN83967.1"/>
    </source>
</evidence>
<dbReference type="AlphaFoldDB" id="J3F1L3"/>
<comment type="caution">
    <text evidence="2">The sequence shown here is derived from an EMBL/GenBank/DDBJ whole genome shotgun (WGS) entry which is preliminary data.</text>
</comment>